<dbReference type="EMBL" id="JAHSTP010000004">
    <property type="protein sequence ID" value="MBZ6152471.1"/>
    <property type="molecule type" value="Genomic_DNA"/>
</dbReference>
<organism evidence="1 2">
    <name type="scientific">Streptomyces olivaceus</name>
    <dbReference type="NCBI Taxonomy" id="47716"/>
    <lineage>
        <taxon>Bacteria</taxon>
        <taxon>Bacillati</taxon>
        <taxon>Actinomycetota</taxon>
        <taxon>Actinomycetes</taxon>
        <taxon>Kitasatosporales</taxon>
        <taxon>Streptomycetaceae</taxon>
        <taxon>Streptomyces</taxon>
    </lineage>
</organism>
<reference evidence="1 2" key="1">
    <citation type="submission" date="2021-06" db="EMBL/GenBank/DDBJ databases">
        <title>Ecological speciation of a Streptomyces species isolated from different habitats and geographic origins.</title>
        <authorList>
            <person name="Wang J."/>
        </authorList>
    </citation>
    <scope>NUCLEOTIDE SEQUENCE [LARGE SCALE GENOMIC DNA]</scope>
    <source>
        <strain evidence="1 2">FXJ8.012</strain>
    </source>
</reference>
<gene>
    <name evidence="1" type="ORF">KVH32_15055</name>
</gene>
<evidence type="ECO:0000313" key="2">
    <source>
        <dbReference type="Proteomes" id="UP000758701"/>
    </source>
</evidence>
<keyword evidence="2" id="KW-1185">Reference proteome</keyword>
<dbReference type="RefSeq" id="WP_224310259.1">
    <property type="nucleotide sequence ID" value="NZ_JAHSST010000023.1"/>
</dbReference>
<sequence>MVLTLDYPGYRKEARIDELVLDGHGVRVHGLLRAPLPRAVSGADYAARLLANVPSGTGPIAAVAAYCASAPLAFEVAAALGGEPPSIVLFDAEATSLDSITADYRARLGGLGVQPDEQELSERVDTVALAEDPERFVEELTSEVARQAHAALRAAGAGEAEIAASAGHMVSAYTDWLSHLIAAHHARTSPWEGEVLHLVSADADPSGFVRAAGHGRQRTLRLSCDRFELLRSEETRASVLEALGLPLTSATREKTEHCPAV</sequence>
<protein>
    <submittedName>
        <fullName evidence="1">Uncharacterized protein</fullName>
    </submittedName>
</protein>
<proteinExistence type="predicted"/>
<name>A0ABS7W5J0_STROV</name>
<evidence type="ECO:0000313" key="1">
    <source>
        <dbReference type="EMBL" id="MBZ6152471.1"/>
    </source>
</evidence>
<accession>A0ABS7W5J0</accession>
<comment type="caution">
    <text evidence="1">The sequence shown here is derived from an EMBL/GenBank/DDBJ whole genome shotgun (WGS) entry which is preliminary data.</text>
</comment>
<dbReference type="Proteomes" id="UP000758701">
    <property type="component" value="Unassembled WGS sequence"/>
</dbReference>